<feature type="region of interest" description="Disordered" evidence="1">
    <location>
        <begin position="101"/>
        <end position="206"/>
    </location>
</feature>
<name>A0AAE8ZU47_CAEBR</name>
<evidence type="ECO:0000256" key="1">
    <source>
        <dbReference type="SAM" id="MobiDB-lite"/>
    </source>
</evidence>
<dbReference type="AlphaFoldDB" id="A0AAE8ZU47"/>
<accession>A0AAE8ZU47</accession>
<organism evidence="2 3">
    <name type="scientific">Caenorhabditis briggsae</name>
    <dbReference type="NCBI Taxonomy" id="6238"/>
    <lineage>
        <taxon>Eukaryota</taxon>
        <taxon>Metazoa</taxon>
        <taxon>Ecdysozoa</taxon>
        <taxon>Nematoda</taxon>
        <taxon>Chromadorea</taxon>
        <taxon>Rhabditida</taxon>
        <taxon>Rhabditina</taxon>
        <taxon>Rhabditomorpha</taxon>
        <taxon>Rhabditoidea</taxon>
        <taxon>Rhabditidae</taxon>
        <taxon>Peloderinae</taxon>
        <taxon>Caenorhabditis</taxon>
    </lineage>
</organism>
<feature type="compositionally biased region" description="Basic and acidic residues" evidence="1">
    <location>
        <begin position="160"/>
        <end position="184"/>
    </location>
</feature>
<evidence type="ECO:0000313" key="2">
    <source>
        <dbReference type="EMBL" id="ULT80157.1"/>
    </source>
</evidence>
<gene>
    <name evidence="2" type="ORF">L3Y34_010616</name>
</gene>
<dbReference type="Proteomes" id="UP000827892">
    <property type="component" value="Chromosome X"/>
</dbReference>
<sequence length="206" mass="23701">MGPVAPLPNDPSTNLTLLPTHKTKAIYLSQVFKYAVKQTIIHQRQEKSTGDPWDEFFYRIYSAEKPRVDSTRQSRSAEVKLNLNKELQDKLTVTDYDSSVKDKLTPYKSSSSDRGKRAFDNLSRVSSKLSKQRQQEISEEGGPEHLCQHATLPKLPPIPRRRETERTDERGRRFRVEKVRHSPDGRSPLSRLFYLPHIPKKSGSSN</sequence>
<reference evidence="2 3" key="1">
    <citation type="submission" date="2022-05" db="EMBL/GenBank/DDBJ databases">
        <title>Chromosome-level reference genomes for two strains of Caenorhabditis briggsae: an improved platform for comparative genomics.</title>
        <authorList>
            <person name="Stevens L."/>
            <person name="Andersen E.C."/>
        </authorList>
    </citation>
    <scope>NUCLEOTIDE SEQUENCE [LARGE SCALE GENOMIC DNA]</scope>
    <source>
        <strain evidence="2">QX1410_ONT</strain>
        <tissue evidence="2">Whole-organism</tissue>
    </source>
</reference>
<dbReference type="EMBL" id="CP090896">
    <property type="protein sequence ID" value="ULT80157.1"/>
    <property type="molecule type" value="Genomic_DNA"/>
</dbReference>
<feature type="compositionally biased region" description="Basic and acidic residues" evidence="1">
    <location>
        <begin position="101"/>
        <end position="119"/>
    </location>
</feature>
<proteinExistence type="predicted"/>
<evidence type="ECO:0000313" key="3">
    <source>
        <dbReference type="Proteomes" id="UP000827892"/>
    </source>
</evidence>
<protein>
    <submittedName>
        <fullName evidence="2">Uncharacterized protein</fullName>
    </submittedName>
</protein>